<gene>
    <name evidence="5" type="ORF">ACFSCY_30960</name>
</gene>
<accession>A0ABW4FTQ6</accession>
<organism evidence="5 6">
    <name type="scientific">Pseudonocardia aurantiaca</name>
    <dbReference type="NCBI Taxonomy" id="75290"/>
    <lineage>
        <taxon>Bacteria</taxon>
        <taxon>Bacillati</taxon>
        <taxon>Actinomycetota</taxon>
        <taxon>Actinomycetes</taxon>
        <taxon>Pseudonocardiales</taxon>
        <taxon>Pseudonocardiaceae</taxon>
        <taxon>Pseudonocardia</taxon>
    </lineage>
</organism>
<dbReference type="PANTHER" id="PTHR16305">
    <property type="entry name" value="TESTICULAR SOLUBLE ADENYLYL CYCLASE"/>
    <property type="match status" value="1"/>
</dbReference>
<dbReference type="InterPro" id="IPR041664">
    <property type="entry name" value="AAA_16"/>
</dbReference>
<dbReference type="CDD" id="cd06170">
    <property type="entry name" value="LuxR_C_like"/>
    <property type="match status" value="1"/>
</dbReference>
<dbReference type="Pfam" id="PF00196">
    <property type="entry name" value="GerE"/>
    <property type="match status" value="1"/>
</dbReference>
<evidence type="ECO:0000256" key="3">
    <source>
        <dbReference type="SAM" id="MobiDB-lite"/>
    </source>
</evidence>
<evidence type="ECO:0000313" key="6">
    <source>
        <dbReference type="Proteomes" id="UP001597145"/>
    </source>
</evidence>
<dbReference type="InterPro" id="IPR016032">
    <property type="entry name" value="Sig_transdc_resp-reg_C-effctor"/>
</dbReference>
<evidence type="ECO:0000256" key="2">
    <source>
        <dbReference type="ARBA" id="ARBA00022840"/>
    </source>
</evidence>
<feature type="region of interest" description="Disordered" evidence="3">
    <location>
        <begin position="346"/>
        <end position="373"/>
    </location>
</feature>
<feature type="domain" description="HTH luxR-type" evidence="4">
    <location>
        <begin position="859"/>
        <end position="924"/>
    </location>
</feature>
<dbReference type="SUPFAM" id="SSF52540">
    <property type="entry name" value="P-loop containing nucleoside triphosphate hydrolases"/>
    <property type="match status" value="1"/>
</dbReference>
<keyword evidence="2" id="KW-0067">ATP-binding</keyword>
<dbReference type="SUPFAM" id="SSF46894">
    <property type="entry name" value="C-terminal effector domain of the bipartite response regulators"/>
    <property type="match status" value="1"/>
</dbReference>
<dbReference type="InterPro" id="IPR027417">
    <property type="entry name" value="P-loop_NTPase"/>
</dbReference>
<dbReference type="InterPro" id="IPR000792">
    <property type="entry name" value="Tscrpt_reg_LuxR_C"/>
</dbReference>
<keyword evidence="1" id="KW-0547">Nucleotide-binding</keyword>
<reference evidence="6" key="1">
    <citation type="journal article" date="2019" name="Int. J. Syst. Evol. Microbiol.">
        <title>The Global Catalogue of Microorganisms (GCM) 10K type strain sequencing project: providing services to taxonomists for standard genome sequencing and annotation.</title>
        <authorList>
            <consortium name="The Broad Institute Genomics Platform"/>
            <consortium name="The Broad Institute Genome Sequencing Center for Infectious Disease"/>
            <person name="Wu L."/>
            <person name="Ma J."/>
        </authorList>
    </citation>
    <scope>NUCLEOTIDE SEQUENCE [LARGE SCALE GENOMIC DNA]</scope>
    <source>
        <strain evidence="6">JCM 12165</strain>
    </source>
</reference>
<dbReference type="PROSITE" id="PS50043">
    <property type="entry name" value="HTH_LUXR_2"/>
    <property type="match status" value="1"/>
</dbReference>
<protein>
    <submittedName>
        <fullName evidence="5">AAA family ATPase</fullName>
    </submittedName>
</protein>
<comment type="caution">
    <text evidence="5">The sequence shown here is derived from an EMBL/GenBank/DDBJ whole genome shotgun (WGS) entry which is preliminary data.</text>
</comment>
<dbReference type="PANTHER" id="PTHR16305:SF35">
    <property type="entry name" value="TRANSCRIPTIONAL ACTIVATOR DOMAIN"/>
    <property type="match status" value="1"/>
</dbReference>
<keyword evidence="6" id="KW-1185">Reference proteome</keyword>
<name>A0ABW4FTQ6_9PSEU</name>
<evidence type="ECO:0000256" key="1">
    <source>
        <dbReference type="ARBA" id="ARBA00022741"/>
    </source>
</evidence>
<dbReference type="Gene3D" id="1.10.10.10">
    <property type="entry name" value="Winged helix-like DNA-binding domain superfamily/Winged helix DNA-binding domain"/>
    <property type="match status" value="1"/>
</dbReference>
<dbReference type="SMART" id="SM00421">
    <property type="entry name" value="HTH_LUXR"/>
    <property type="match status" value="1"/>
</dbReference>
<sequence>MATQSRSRGRAAEFKGRRGERGVLDQLIEAVRAGESRALVLRGDPGMGKTALLDYVVEQAAGCRVVRAAGVQAEMELAFAGLHQLCAPMLDRLERLPVSQRDALRTVFGVSPGPAPDRFFVGLAVLGLVSDVADEQPLICLVDDEQWLDAASAQVLAFVARRLGAESVGLLFAARVPSDELAGLPELVVDGLPESEARELLDAALTGPLDPRVRDQIVAETRGNPLALLELPRGLTPAELAGGFALPSAAPLSGRIEESFRRRLDALPAQTRRLLRLAAADPVGEPLLVWRAAERLGIRAQAATPAAEADLLEFGARVRFRHPLVRSAAYRSASLQERQDVHRALAEATDPERDPDRRAWHRAHAAPGPDEDVAGELERSADRAQARGGLAAAAAFLERAAMLTPEPACRARRLLAAARAKLDAGALDAALGLLVAVEAGPLDALQTAEAEHLRGQIALVQQRSSDAVRLLLSAARRLEPLHAGRAREAHLEALGAAMWVDDLNSPGGLREAAEAARAAPAGPDPPRPVDVLLDGFALRLTEGYTAAVPTLTRALELVLAVNVADAEVGRWLWLAGASSSAIVALELWDAEASHALAAHLVQLARDTGALVHLQYALDFLARTHLRAGELTAAALLIEEDRLIADMTGNPPVAYTEMMLAAWRGQEARASELIEAGLRGATAGGVGRMVTFADYTNSVLYNGHGRHDAARDVAWRAFERDHPGHGTYVLPELAEAASRTGDTVLVKAALEWLSERTRATRSDWVMGIEARARALISHGDVAESLYRESIARLGRTRVRAQLARGHLLYGEWLRRERRRVDARVHLRTAHDMLTTMGIEAFAERARRELLATGETARKRTTETGDELTAQETQIAQLARNGLSNPEIGTRLFISPRTVQYHLRKIFTKLQISSRLELDRVLPSAPLVGPR</sequence>
<dbReference type="PRINTS" id="PR00038">
    <property type="entry name" value="HTHLUXR"/>
</dbReference>
<dbReference type="Proteomes" id="UP001597145">
    <property type="component" value="Unassembled WGS sequence"/>
</dbReference>
<dbReference type="RefSeq" id="WP_343977609.1">
    <property type="nucleotide sequence ID" value="NZ_BAAAJG010000009.1"/>
</dbReference>
<feature type="compositionally biased region" description="Basic and acidic residues" evidence="3">
    <location>
        <begin position="346"/>
        <end position="358"/>
    </location>
</feature>
<dbReference type="EMBL" id="JBHUCP010000026">
    <property type="protein sequence ID" value="MFD1533845.1"/>
    <property type="molecule type" value="Genomic_DNA"/>
</dbReference>
<dbReference type="InterPro" id="IPR036388">
    <property type="entry name" value="WH-like_DNA-bd_sf"/>
</dbReference>
<dbReference type="Pfam" id="PF13191">
    <property type="entry name" value="AAA_16"/>
    <property type="match status" value="1"/>
</dbReference>
<proteinExistence type="predicted"/>
<evidence type="ECO:0000259" key="4">
    <source>
        <dbReference type="PROSITE" id="PS50043"/>
    </source>
</evidence>
<evidence type="ECO:0000313" key="5">
    <source>
        <dbReference type="EMBL" id="MFD1533845.1"/>
    </source>
</evidence>